<evidence type="ECO:0000256" key="1">
    <source>
        <dbReference type="ARBA" id="ARBA00004141"/>
    </source>
</evidence>
<dbReference type="InterPro" id="IPR044235">
    <property type="entry name" value="RNFT1/2"/>
</dbReference>
<evidence type="ECO:0000256" key="5">
    <source>
        <dbReference type="ARBA" id="ARBA00022786"/>
    </source>
</evidence>
<keyword evidence="4 9" id="KW-0863">Zinc-finger</keyword>
<dbReference type="OrthoDB" id="9049620at2759"/>
<evidence type="ECO:0000313" key="14">
    <source>
        <dbReference type="Proteomes" id="UP000298663"/>
    </source>
</evidence>
<comment type="subcellular location">
    <subcellularLocation>
        <location evidence="1">Membrane</location>
        <topology evidence="1">Multi-pass membrane protein</topology>
    </subcellularLocation>
</comment>
<gene>
    <name evidence="13" type="ORF">L596_004040</name>
</gene>
<sequence length="450" mass="51542">MTDRIPSNEMHATSSGSEAAGAARSNYWLPQFVQQTMTERSGRSAESGEQLLRQLRDVLLQGREANSSLPRGAYDANSLFGRHDHLATSHRSTNAPAAAPATGRSMSDSMTNGVTIIDVDMSPSSPLLNQSREEDDFSSEQAAERDNDDEPIRTSEGFIRGIRQLNERMNRPDTPVFCLLYIIVFIPFLVLVLLKNIFDSFNESLAFLVVVVGHVCMSQLFSESGTRGIKFWLFMGAYMFVTYETFAHMDALEFLKDSMMFKIVPSADDAPRFASVLYVVVVTCYMAKTVFLIAKLVVSLAPFFSEKRKRRLYQWLEYTCILYCDLLPFPQWLRYFNNTLFFMMYVLLKFFLSSRMIRSWIVNTRYLFRLTTVGSIPSEEDLRPLKDDNCSICCCQFVQPIKLSCNHIFCEECVSTWLDKQDTCPICRQKMTTEDNKYKNGESQLIPTFY</sequence>
<dbReference type="AlphaFoldDB" id="A0A4U8UW38"/>
<keyword evidence="6" id="KW-0862">Zinc</keyword>
<evidence type="ECO:0000256" key="9">
    <source>
        <dbReference type="PROSITE-ProRule" id="PRU00175"/>
    </source>
</evidence>
<feature type="transmembrane region" description="Helical" evidence="11">
    <location>
        <begin position="276"/>
        <end position="300"/>
    </location>
</feature>
<evidence type="ECO:0000256" key="3">
    <source>
        <dbReference type="ARBA" id="ARBA00022723"/>
    </source>
</evidence>
<dbReference type="InterPro" id="IPR013083">
    <property type="entry name" value="Znf_RING/FYVE/PHD"/>
</dbReference>
<evidence type="ECO:0000256" key="2">
    <source>
        <dbReference type="ARBA" id="ARBA00022692"/>
    </source>
</evidence>
<reference evidence="13 14" key="2">
    <citation type="journal article" date="2019" name="G3 (Bethesda)">
        <title>Hybrid Assembly of the Genome of the Entomopathogenic Nematode Steinernema carpocapsae Identifies the X-Chromosome.</title>
        <authorList>
            <person name="Serra L."/>
            <person name="Macchietto M."/>
            <person name="Macias-Munoz A."/>
            <person name="McGill C.J."/>
            <person name="Rodriguez I.M."/>
            <person name="Rodriguez B."/>
            <person name="Murad R."/>
            <person name="Mortazavi A."/>
        </authorList>
    </citation>
    <scope>NUCLEOTIDE SEQUENCE [LARGE SCALE GENOMIC DNA]</scope>
    <source>
        <strain evidence="13 14">ALL</strain>
    </source>
</reference>
<dbReference type="EMBL" id="AZBU02000001">
    <property type="protein sequence ID" value="TMS37009.1"/>
    <property type="molecule type" value="Genomic_DNA"/>
</dbReference>
<feature type="transmembrane region" description="Helical" evidence="11">
    <location>
        <begin position="312"/>
        <end position="329"/>
    </location>
</feature>
<evidence type="ECO:0000256" key="8">
    <source>
        <dbReference type="ARBA" id="ARBA00023136"/>
    </source>
</evidence>
<reference evidence="13 14" key="1">
    <citation type="journal article" date="2015" name="Genome Biol.">
        <title>Comparative genomics of Steinernema reveals deeply conserved gene regulatory networks.</title>
        <authorList>
            <person name="Dillman A.R."/>
            <person name="Macchietto M."/>
            <person name="Porter C.F."/>
            <person name="Rogers A."/>
            <person name="Williams B."/>
            <person name="Antoshechkin I."/>
            <person name="Lee M.M."/>
            <person name="Goodwin Z."/>
            <person name="Lu X."/>
            <person name="Lewis E.E."/>
            <person name="Goodrich-Blair H."/>
            <person name="Stock S.P."/>
            <person name="Adams B.J."/>
            <person name="Sternberg P.W."/>
            <person name="Mortazavi A."/>
        </authorList>
    </citation>
    <scope>NUCLEOTIDE SEQUENCE [LARGE SCALE GENOMIC DNA]</scope>
    <source>
        <strain evidence="13 14">ALL</strain>
    </source>
</reference>
<evidence type="ECO:0000256" key="11">
    <source>
        <dbReference type="SAM" id="Phobius"/>
    </source>
</evidence>
<dbReference type="GO" id="GO:0061630">
    <property type="term" value="F:ubiquitin protein ligase activity"/>
    <property type="evidence" value="ECO:0007669"/>
    <property type="project" value="InterPro"/>
</dbReference>
<evidence type="ECO:0000313" key="13">
    <source>
        <dbReference type="EMBL" id="TMS37009.1"/>
    </source>
</evidence>
<dbReference type="GO" id="GO:0016020">
    <property type="term" value="C:membrane"/>
    <property type="evidence" value="ECO:0007669"/>
    <property type="project" value="UniProtKB-SubCell"/>
</dbReference>
<feature type="region of interest" description="Disordered" evidence="10">
    <location>
        <begin position="1"/>
        <end position="20"/>
    </location>
</feature>
<keyword evidence="2 11" id="KW-0812">Transmembrane</keyword>
<evidence type="ECO:0000256" key="10">
    <source>
        <dbReference type="SAM" id="MobiDB-lite"/>
    </source>
</evidence>
<keyword evidence="8 11" id="KW-0472">Membrane</keyword>
<dbReference type="PANTHER" id="PTHR15860:SF0">
    <property type="entry name" value="LP20373P"/>
    <property type="match status" value="1"/>
</dbReference>
<feature type="region of interest" description="Disordered" evidence="10">
    <location>
        <begin position="123"/>
        <end position="153"/>
    </location>
</feature>
<protein>
    <recommendedName>
        <fullName evidence="12">RING-type domain-containing protein</fullName>
    </recommendedName>
</protein>
<feature type="transmembrane region" description="Helical" evidence="11">
    <location>
        <begin position="229"/>
        <end position="249"/>
    </location>
</feature>
<dbReference type="GO" id="GO:1904294">
    <property type="term" value="P:positive regulation of ERAD pathway"/>
    <property type="evidence" value="ECO:0007669"/>
    <property type="project" value="InterPro"/>
</dbReference>
<feature type="transmembrane region" description="Helical" evidence="11">
    <location>
        <begin position="335"/>
        <end position="352"/>
    </location>
</feature>
<dbReference type="Proteomes" id="UP000298663">
    <property type="component" value="Chromosome X"/>
</dbReference>
<dbReference type="EMBL" id="CM016762">
    <property type="protein sequence ID" value="TMS37009.1"/>
    <property type="molecule type" value="Genomic_DNA"/>
</dbReference>
<dbReference type="PANTHER" id="PTHR15860">
    <property type="entry name" value="UNCHARACTERIZED RING FINGER-CONTAINING PROTEIN"/>
    <property type="match status" value="1"/>
</dbReference>
<keyword evidence="5" id="KW-0833">Ubl conjugation pathway</keyword>
<keyword evidence="3" id="KW-0479">Metal-binding</keyword>
<evidence type="ECO:0000256" key="6">
    <source>
        <dbReference type="ARBA" id="ARBA00022833"/>
    </source>
</evidence>
<evidence type="ECO:0000256" key="7">
    <source>
        <dbReference type="ARBA" id="ARBA00022989"/>
    </source>
</evidence>
<dbReference type="GO" id="GO:0008270">
    <property type="term" value="F:zinc ion binding"/>
    <property type="evidence" value="ECO:0007669"/>
    <property type="project" value="UniProtKB-KW"/>
</dbReference>
<feature type="domain" description="RING-type" evidence="12">
    <location>
        <begin position="390"/>
        <end position="428"/>
    </location>
</feature>
<keyword evidence="7 11" id="KW-1133">Transmembrane helix</keyword>
<organism evidence="13 14">
    <name type="scientific">Steinernema carpocapsae</name>
    <name type="common">Entomopathogenic nematode</name>
    <dbReference type="NCBI Taxonomy" id="34508"/>
    <lineage>
        <taxon>Eukaryota</taxon>
        <taxon>Metazoa</taxon>
        <taxon>Ecdysozoa</taxon>
        <taxon>Nematoda</taxon>
        <taxon>Chromadorea</taxon>
        <taxon>Rhabditida</taxon>
        <taxon>Tylenchina</taxon>
        <taxon>Panagrolaimomorpha</taxon>
        <taxon>Strongyloidoidea</taxon>
        <taxon>Steinernematidae</taxon>
        <taxon>Steinernema</taxon>
    </lineage>
</organism>
<feature type="region of interest" description="Disordered" evidence="10">
    <location>
        <begin position="89"/>
        <end position="109"/>
    </location>
</feature>
<comment type="caution">
    <text evidence="13">The sequence shown here is derived from an EMBL/GenBank/DDBJ whole genome shotgun (WGS) entry which is preliminary data.</text>
</comment>
<feature type="transmembrane region" description="Helical" evidence="11">
    <location>
        <begin position="176"/>
        <end position="198"/>
    </location>
</feature>
<dbReference type="Gene3D" id="3.30.40.10">
    <property type="entry name" value="Zinc/RING finger domain, C3HC4 (zinc finger)"/>
    <property type="match status" value="1"/>
</dbReference>
<dbReference type="SMART" id="SM00184">
    <property type="entry name" value="RING"/>
    <property type="match status" value="1"/>
</dbReference>
<proteinExistence type="predicted"/>
<feature type="transmembrane region" description="Helical" evidence="11">
    <location>
        <begin position="204"/>
        <end position="222"/>
    </location>
</feature>
<dbReference type="Pfam" id="PF13639">
    <property type="entry name" value="zf-RING_2"/>
    <property type="match status" value="1"/>
</dbReference>
<dbReference type="SUPFAM" id="SSF57850">
    <property type="entry name" value="RING/U-box"/>
    <property type="match status" value="1"/>
</dbReference>
<feature type="compositionally biased region" description="Basic and acidic residues" evidence="10">
    <location>
        <begin position="142"/>
        <end position="153"/>
    </location>
</feature>
<name>A0A4U8UW38_STECR</name>
<dbReference type="PROSITE" id="PS00518">
    <property type="entry name" value="ZF_RING_1"/>
    <property type="match status" value="1"/>
</dbReference>
<accession>A0A4U8UW38</accession>
<evidence type="ECO:0000256" key="4">
    <source>
        <dbReference type="ARBA" id="ARBA00022771"/>
    </source>
</evidence>
<dbReference type="InterPro" id="IPR001841">
    <property type="entry name" value="Znf_RING"/>
</dbReference>
<dbReference type="PROSITE" id="PS50089">
    <property type="entry name" value="ZF_RING_2"/>
    <property type="match status" value="1"/>
</dbReference>
<evidence type="ECO:0000259" key="12">
    <source>
        <dbReference type="PROSITE" id="PS50089"/>
    </source>
</evidence>
<dbReference type="InterPro" id="IPR017907">
    <property type="entry name" value="Znf_RING_CS"/>
</dbReference>
<keyword evidence="14" id="KW-1185">Reference proteome</keyword>